<comment type="similarity">
    <text evidence="7">Belongs to the binding-protein-dependent transport system permease family.</text>
</comment>
<keyword evidence="3" id="KW-1003">Cell membrane</keyword>
<proteinExistence type="inferred from homology"/>
<evidence type="ECO:0000256" key="2">
    <source>
        <dbReference type="ARBA" id="ARBA00022448"/>
    </source>
</evidence>
<name>A0A1S8KNY5_9LACT</name>
<evidence type="ECO:0000313" key="9">
    <source>
        <dbReference type="EMBL" id="OOL81464.1"/>
    </source>
</evidence>
<keyword evidence="5 7" id="KW-1133">Transmembrane helix</keyword>
<keyword evidence="4 7" id="KW-0812">Transmembrane</keyword>
<keyword evidence="6 7" id="KW-0472">Membrane</keyword>
<dbReference type="GO" id="GO:0055085">
    <property type="term" value="P:transmembrane transport"/>
    <property type="evidence" value="ECO:0007669"/>
    <property type="project" value="InterPro"/>
</dbReference>
<dbReference type="PANTHER" id="PTHR30193:SF37">
    <property type="entry name" value="INNER MEMBRANE ABC TRANSPORTER PERMEASE PROTEIN YCJO"/>
    <property type="match status" value="1"/>
</dbReference>
<evidence type="ECO:0000259" key="8">
    <source>
        <dbReference type="PROSITE" id="PS50928"/>
    </source>
</evidence>
<feature type="domain" description="ABC transmembrane type-1" evidence="8">
    <location>
        <begin position="83"/>
        <end position="295"/>
    </location>
</feature>
<dbReference type="Pfam" id="PF00528">
    <property type="entry name" value="BPD_transp_1"/>
    <property type="match status" value="1"/>
</dbReference>
<comment type="caution">
    <text evidence="9">The sequence shown here is derived from an EMBL/GenBank/DDBJ whole genome shotgun (WGS) entry which is preliminary data.</text>
</comment>
<reference evidence="9 10" key="1">
    <citation type="submission" date="2017-01" db="EMBL/GenBank/DDBJ databases">
        <title>Complete Genome Sequence of Dolosigranulum pigrum isolated from a Patient with interstitial lung disease.</title>
        <authorList>
            <person name="Mukhopadhyay R."/>
            <person name="Joaquin J."/>
            <person name="Hogue R."/>
            <person name="Fitzgerald S."/>
            <person name="Jospin G."/>
            <person name="Eisen J.A."/>
            <person name="Chaturvedi V."/>
        </authorList>
    </citation>
    <scope>NUCLEOTIDE SEQUENCE [LARGE SCALE GENOMIC DNA]</scope>
    <source>
        <strain evidence="9 10">15S00348</strain>
    </source>
</reference>
<keyword evidence="2 7" id="KW-0813">Transport</keyword>
<gene>
    <name evidence="9" type="ORF">BWX42_06780</name>
</gene>
<dbReference type="PROSITE" id="PS50928">
    <property type="entry name" value="ABC_TM1"/>
    <property type="match status" value="1"/>
</dbReference>
<dbReference type="GO" id="GO:0005886">
    <property type="term" value="C:plasma membrane"/>
    <property type="evidence" value="ECO:0007669"/>
    <property type="project" value="UniProtKB-SubCell"/>
</dbReference>
<sequence>MRKKELTLKKRTSQKRRFIFLFLLPVIITFVVFYAYSMITVFISSFMKWDYTNLANPEFLGFDNLFENYRYIFTEYPFFLEALRNSLIWAGLGVLIQVPLAVTIALALSKKLKGWKFVRNIYIIPSVISTAAMGLIFLQLYNPNHGAINQIIQFFNPDFSGAILLTPGVNIIAMTCAYIFFAAPSTMMVLGQILAIPKEIHEAALMDNITGWKFDWYITLPIIKETVKTISILAATSGFLLYNEVFFLTNGAAGTKSISFVIRELAVSSSRTQYARANTVGVIQIIGGMLIILCINFLFRSRRKNKAMIMEMKGGDSE</sequence>
<comment type="subcellular location">
    <subcellularLocation>
        <location evidence="1 7">Cell membrane</location>
        <topology evidence="1 7">Multi-pass membrane protein</topology>
    </subcellularLocation>
</comment>
<evidence type="ECO:0000256" key="3">
    <source>
        <dbReference type="ARBA" id="ARBA00022475"/>
    </source>
</evidence>
<dbReference type="CDD" id="cd06261">
    <property type="entry name" value="TM_PBP2"/>
    <property type="match status" value="1"/>
</dbReference>
<accession>A0A1S8KNY5</accession>
<dbReference type="RefSeq" id="WP_077862909.1">
    <property type="nucleotide sequence ID" value="NZ_CP040421.1"/>
</dbReference>
<dbReference type="InterPro" id="IPR051393">
    <property type="entry name" value="ABC_transporter_permease"/>
</dbReference>
<dbReference type="AlphaFoldDB" id="A0A1S8KNY5"/>
<evidence type="ECO:0000313" key="10">
    <source>
        <dbReference type="Proteomes" id="UP000190409"/>
    </source>
</evidence>
<evidence type="ECO:0000256" key="1">
    <source>
        <dbReference type="ARBA" id="ARBA00004651"/>
    </source>
</evidence>
<evidence type="ECO:0000256" key="7">
    <source>
        <dbReference type="RuleBase" id="RU363032"/>
    </source>
</evidence>
<feature type="transmembrane region" description="Helical" evidence="7">
    <location>
        <begin position="121"/>
        <end position="141"/>
    </location>
</feature>
<feature type="transmembrane region" description="Helical" evidence="7">
    <location>
        <begin position="20"/>
        <end position="43"/>
    </location>
</feature>
<feature type="transmembrane region" description="Helical" evidence="7">
    <location>
        <begin position="279"/>
        <end position="299"/>
    </location>
</feature>
<evidence type="ECO:0000256" key="5">
    <source>
        <dbReference type="ARBA" id="ARBA00022989"/>
    </source>
</evidence>
<feature type="transmembrane region" description="Helical" evidence="7">
    <location>
        <begin position="161"/>
        <end position="181"/>
    </location>
</feature>
<dbReference type="InterPro" id="IPR035906">
    <property type="entry name" value="MetI-like_sf"/>
</dbReference>
<dbReference type="Gene3D" id="1.10.3720.10">
    <property type="entry name" value="MetI-like"/>
    <property type="match status" value="1"/>
</dbReference>
<dbReference type="Proteomes" id="UP000190409">
    <property type="component" value="Unassembled WGS sequence"/>
</dbReference>
<feature type="transmembrane region" description="Helical" evidence="7">
    <location>
        <begin position="87"/>
        <end position="109"/>
    </location>
</feature>
<protein>
    <submittedName>
        <fullName evidence="9">Sugar ABC transporter permease</fullName>
    </submittedName>
</protein>
<evidence type="ECO:0000256" key="4">
    <source>
        <dbReference type="ARBA" id="ARBA00022692"/>
    </source>
</evidence>
<evidence type="ECO:0000256" key="6">
    <source>
        <dbReference type="ARBA" id="ARBA00023136"/>
    </source>
</evidence>
<organism evidence="9 10">
    <name type="scientific">Dolosigranulum pigrum</name>
    <dbReference type="NCBI Taxonomy" id="29394"/>
    <lineage>
        <taxon>Bacteria</taxon>
        <taxon>Bacillati</taxon>
        <taxon>Bacillota</taxon>
        <taxon>Bacilli</taxon>
        <taxon>Lactobacillales</taxon>
        <taxon>Carnobacteriaceae</taxon>
        <taxon>Dolosigranulum</taxon>
    </lineage>
</organism>
<dbReference type="SUPFAM" id="SSF161098">
    <property type="entry name" value="MetI-like"/>
    <property type="match status" value="1"/>
</dbReference>
<dbReference type="PANTHER" id="PTHR30193">
    <property type="entry name" value="ABC TRANSPORTER PERMEASE PROTEIN"/>
    <property type="match status" value="1"/>
</dbReference>
<dbReference type="InterPro" id="IPR000515">
    <property type="entry name" value="MetI-like"/>
</dbReference>
<dbReference type="EMBL" id="MUYF01000003">
    <property type="protein sequence ID" value="OOL81464.1"/>
    <property type="molecule type" value="Genomic_DNA"/>
</dbReference>